<accession>W7QP32</accession>
<comment type="caution">
    <text evidence="5">The sequence shown here is derived from an EMBL/GenBank/DDBJ whole genome shotgun (WGS) entry which is preliminary data.</text>
</comment>
<evidence type="ECO:0000256" key="2">
    <source>
        <dbReference type="ARBA" id="ARBA00023125"/>
    </source>
</evidence>
<dbReference type="InterPro" id="IPR011711">
    <property type="entry name" value="GntR_C"/>
</dbReference>
<dbReference type="STRING" id="1328313.DS2_11813"/>
<dbReference type="SMART" id="SM00345">
    <property type="entry name" value="HTH_GNTR"/>
    <property type="match status" value="1"/>
</dbReference>
<dbReference type="OrthoDB" id="9799812at2"/>
<dbReference type="GO" id="GO:0003700">
    <property type="term" value="F:DNA-binding transcription factor activity"/>
    <property type="evidence" value="ECO:0007669"/>
    <property type="project" value="InterPro"/>
</dbReference>
<dbReference type="InterPro" id="IPR036390">
    <property type="entry name" value="WH_DNA-bd_sf"/>
</dbReference>
<keyword evidence="6" id="KW-1185">Reference proteome</keyword>
<dbReference type="InterPro" id="IPR000524">
    <property type="entry name" value="Tscrpt_reg_HTH_GntR"/>
</dbReference>
<dbReference type="GO" id="GO:0003677">
    <property type="term" value="F:DNA binding"/>
    <property type="evidence" value="ECO:0007669"/>
    <property type="project" value="UniProtKB-KW"/>
</dbReference>
<dbReference type="RefSeq" id="WP_035015007.1">
    <property type="nucleotide sequence ID" value="NZ_ARZY01000021.1"/>
</dbReference>
<dbReference type="SUPFAM" id="SSF46785">
    <property type="entry name" value="Winged helix' DNA-binding domain"/>
    <property type="match status" value="1"/>
</dbReference>
<dbReference type="Gene3D" id="1.20.120.530">
    <property type="entry name" value="GntR ligand-binding domain-like"/>
    <property type="match status" value="1"/>
</dbReference>
<evidence type="ECO:0000313" key="6">
    <source>
        <dbReference type="Proteomes" id="UP000019276"/>
    </source>
</evidence>
<dbReference type="PANTHER" id="PTHR43537">
    <property type="entry name" value="TRANSCRIPTIONAL REGULATOR, GNTR FAMILY"/>
    <property type="match status" value="1"/>
</dbReference>
<dbReference type="PANTHER" id="PTHR43537:SF5">
    <property type="entry name" value="UXU OPERON TRANSCRIPTIONAL REGULATOR"/>
    <property type="match status" value="1"/>
</dbReference>
<dbReference type="SMART" id="SM00895">
    <property type="entry name" value="FCD"/>
    <property type="match status" value="1"/>
</dbReference>
<feature type="domain" description="HTH gntR-type" evidence="4">
    <location>
        <begin position="11"/>
        <end position="78"/>
    </location>
</feature>
<keyword evidence="3" id="KW-0804">Transcription</keyword>
<dbReference type="SUPFAM" id="SSF48008">
    <property type="entry name" value="GntR ligand-binding domain-like"/>
    <property type="match status" value="1"/>
</dbReference>
<proteinExistence type="predicted"/>
<evidence type="ECO:0000259" key="4">
    <source>
        <dbReference type="PROSITE" id="PS50949"/>
    </source>
</evidence>
<sequence length="222" mass="25835">MATSEYFKDFFEHDNKVYAQILADIAQGVYVSGDRLVTTALAKRYNTSINPIREAIKQLEGEGFVSSQKNSGARVANFSQATIRDVFEILQLLEPYLFEWYTQRYTQECLLKLNEVLHQMRSLDADEHMRFRELDTEFHWLMYKHHYNKSAVKLWKKNKLILQALHGNIPVSLARREHAIDEHEKILSALVNKKPQDALQALQDHIAQGGQYWSKVLVQQGD</sequence>
<keyword evidence="2" id="KW-0238">DNA-binding</keyword>
<dbReference type="Pfam" id="PF00392">
    <property type="entry name" value="GntR"/>
    <property type="match status" value="1"/>
</dbReference>
<dbReference type="Gene3D" id="1.10.10.10">
    <property type="entry name" value="Winged helix-like DNA-binding domain superfamily/Winged helix DNA-binding domain"/>
    <property type="match status" value="1"/>
</dbReference>
<gene>
    <name evidence="5" type="ORF">DS2_11813</name>
</gene>
<keyword evidence="1" id="KW-0805">Transcription regulation</keyword>
<dbReference type="InterPro" id="IPR036388">
    <property type="entry name" value="WH-like_DNA-bd_sf"/>
</dbReference>
<dbReference type="PATRIC" id="fig|1328313.3.peg.2415"/>
<dbReference type="Proteomes" id="UP000019276">
    <property type="component" value="Unassembled WGS sequence"/>
</dbReference>
<organism evidence="5 6">
    <name type="scientific">Catenovulum agarivorans DS-2</name>
    <dbReference type="NCBI Taxonomy" id="1328313"/>
    <lineage>
        <taxon>Bacteria</taxon>
        <taxon>Pseudomonadati</taxon>
        <taxon>Pseudomonadota</taxon>
        <taxon>Gammaproteobacteria</taxon>
        <taxon>Alteromonadales</taxon>
        <taxon>Alteromonadaceae</taxon>
        <taxon>Catenovulum</taxon>
    </lineage>
</organism>
<reference evidence="5 6" key="1">
    <citation type="journal article" date="2014" name="Genome Announc.">
        <title>Draft Genome Sequence of the Agar-Degrading Bacterium Catenovulum sp. Strain DS-2, Isolated from Intestines of Haliotis diversicolor.</title>
        <authorList>
            <person name="Shan D."/>
            <person name="Li X."/>
            <person name="Gu Z."/>
            <person name="Wei G."/>
            <person name="Gao Z."/>
            <person name="Shao Z."/>
        </authorList>
    </citation>
    <scope>NUCLEOTIDE SEQUENCE [LARGE SCALE GENOMIC DNA]</scope>
    <source>
        <strain evidence="5 6">DS-2</strain>
    </source>
</reference>
<dbReference type="eggNOG" id="COG1802">
    <property type="taxonomic scope" value="Bacteria"/>
</dbReference>
<evidence type="ECO:0000256" key="3">
    <source>
        <dbReference type="ARBA" id="ARBA00023163"/>
    </source>
</evidence>
<dbReference type="Pfam" id="PF07729">
    <property type="entry name" value="FCD"/>
    <property type="match status" value="1"/>
</dbReference>
<evidence type="ECO:0000256" key="1">
    <source>
        <dbReference type="ARBA" id="ARBA00023015"/>
    </source>
</evidence>
<dbReference type="CDD" id="cd07377">
    <property type="entry name" value="WHTH_GntR"/>
    <property type="match status" value="1"/>
</dbReference>
<dbReference type="InterPro" id="IPR008920">
    <property type="entry name" value="TF_FadR/GntR_C"/>
</dbReference>
<evidence type="ECO:0000313" key="5">
    <source>
        <dbReference type="EMBL" id="EWH09653.1"/>
    </source>
</evidence>
<dbReference type="AlphaFoldDB" id="W7QP32"/>
<protein>
    <submittedName>
        <fullName evidence="5">GntR family transcriptional regulator</fullName>
    </submittedName>
</protein>
<name>W7QP32_9ALTE</name>
<dbReference type="PROSITE" id="PS50949">
    <property type="entry name" value="HTH_GNTR"/>
    <property type="match status" value="1"/>
</dbReference>
<dbReference type="EMBL" id="ARZY01000021">
    <property type="protein sequence ID" value="EWH09653.1"/>
    <property type="molecule type" value="Genomic_DNA"/>
</dbReference>